<feature type="compositionally biased region" description="Low complexity" evidence="1">
    <location>
        <begin position="274"/>
        <end position="288"/>
    </location>
</feature>
<evidence type="ECO:0000256" key="1">
    <source>
        <dbReference type="SAM" id="MobiDB-lite"/>
    </source>
</evidence>
<feature type="region of interest" description="Disordered" evidence="1">
    <location>
        <begin position="1"/>
        <end position="45"/>
    </location>
</feature>
<dbReference type="Pfam" id="PF24336">
    <property type="entry name" value="DUF7504"/>
    <property type="match status" value="1"/>
</dbReference>
<dbReference type="InterPro" id="IPR040624">
    <property type="entry name" value="HalOD1"/>
</dbReference>
<accession>A0A3N6MRF4</accession>
<feature type="region of interest" description="Disordered" evidence="1">
    <location>
        <begin position="272"/>
        <end position="293"/>
    </location>
</feature>
<dbReference type="EMBL" id="REFZ01000012">
    <property type="protein sequence ID" value="RQG98851.1"/>
    <property type="molecule type" value="Genomic_DNA"/>
</dbReference>
<keyword evidence="4" id="KW-1185">Reference proteome</keyword>
<dbReference type="AlphaFoldDB" id="A0A3N6MRF4"/>
<sequence>MSTDENSTSGNGGVLPKRSLPSQRDDEPPSRTVARTVADSLGVEPRSLPPLNDVIDPDAFDTLVRRCRWQNGGWPAISFTYADRAVDVTGSDDVSVLPADRAGFERRAGSVDWPHVSPPDVSHPVDSLETRLPLAVAVQTGDGRARVRDEIDEVIDREAIGRLNRRRSNGVERIGGFVRFSILGCDVVVDPDGTVATGSTLERLELTGCNVLLVGAVPDAVSDRASARLLGTADGSRDRIVGLLDRSTETAFGRLSRAGRSDRPARVIQHGTVARSTAGASSSAGPSALEGVPAPRVEHVDGDLESTLAAVEAAIEDAEDASDLRLCLDSLRPLLERYDGDRSRSLLEPVCRSVRNRGGVGHYVLPVDRTADRVAELESLFDATVELDVDGTEPVQRWHLNASDHVTDWFAC</sequence>
<gene>
    <name evidence="3" type="ORF">EA472_16690</name>
</gene>
<dbReference type="InterPro" id="IPR055927">
    <property type="entry name" value="DUF7504"/>
</dbReference>
<evidence type="ECO:0000259" key="2">
    <source>
        <dbReference type="Pfam" id="PF18545"/>
    </source>
</evidence>
<organism evidence="3 4">
    <name type="scientific">Natrarchaeobius chitinivorans</name>
    <dbReference type="NCBI Taxonomy" id="1679083"/>
    <lineage>
        <taxon>Archaea</taxon>
        <taxon>Methanobacteriati</taxon>
        <taxon>Methanobacteriota</taxon>
        <taxon>Stenosarchaea group</taxon>
        <taxon>Halobacteria</taxon>
        <taxon>Halobacteriales</taxon>
        <taxon>Natrialbaceae</taxon>
        <taxon>Natrarchaeobius</taxon>
    </lineage>
</organism>
<feature type="domain" description="Halobacterial output" evidence="2">
    <location>
        <begin position="25"/>
        <end position="96"/>
    </location>
</feature>
<proteinExistence type="predicted"/>
<dbReference type="OrthoDB" id="252760at2157"/>
<comment type="caution">
    <text evidence="3">The sequence shown here is derived from an EMBL/GenBank/DDBJ whole genome shotgun (WGS) entry which is preliminary data.</text>
</comment>
<name>A0A3N6MRF4_NATCH</name>
<evidence type="ECO:0000313" key="4">
    <source>
        <dbReference type="Proteomes" id="UP000281431"/>
    </source>
</evidence>
<protein>
    <recommendedName>
        <fullName evidence="2">Halobacterial output domain-containing protein</fullName>
    </recommendedName>
</protein>
<dbReference type="Proteomes" id="UP000281431">
    <property type="component" value="Unassembled WGS sequence"/>
</dbReference>
<evidence type="ECO:0000313" key="3">
    <source>
        <dbReference type="EMBL" id="RQG98851.1"/>
    </source>
</evidence>
<reference evidence="3 4" key="1">
    <citation type="submission" date="2018-10" db="EMBL/GenBank/DDBJ databases">
        <title>Natrarchaeobius chitinivorans gen. nov., sp. nov., and Natrarchaeobius haloalkaliphilus sp. nov., alkaliphilic, chitin-utilizing haloarchaea from hypersaline alkaline lakes.</title>
        <authorList>
            <person name="Sorokin D.Y."/>
            <person name="Elcheninov A.G."/>
            <person name="Kostrikina N.A."/>
            <person name="Bale N.J."/>
            <person name="Sinninghe Damste J.S."/>
            <person name="Khijniak T.V."/>
            <person name="Kublanov I.V."/>
            <person name="Toshchakov S.V."/>
        </authorList>
    </citation>
    <scope>NUCLEOTIDE SEQUENCE [LARGE SCALE GENOMIC DNA]</scope>
    <source>
        <strain evidence="3 4">AArcht7</strain>
    </source>
</reference>
<dbReference type="Pfam" id="PF18545">
    <property type="entry name" value="HalOD1"/>
    <property type="match status" value="1"/>
</dbReference>